<sequence>MPDNGSGAPGLPVSTPEYATDLPGPIGRTAADAAELVTLGETMALLAAPRVGLLRHMSSLDLSVAGAESNLAIGVSRLGRRAAWLSRVGDDEFGRLVTATIRAEGVAVYAVVDGTAPTGLMVKERRTDTATRVQYYRSGSAASRLSPSDVDESLVRGARVLHVTGITPALSATARDAVHAAVESARGAGVAVSLDLNYRAALWDAAAAGAELRELVARADIVFATGPEARLVVSGDDEATLAAELEKLGPRQVLVKRGSRGVVGLLDGTAYDLPAKPVRAVDPVGAGDAFASAYLTEWIGGAAPAGCLHAATVAGAFAVTVPGDWEGLPSRAELDLLGAEPDDDVQR</sequence>
<keyword evidence="3" id="KW-0418">Kinase</keyword>
<dbReference type="InterPro" id="IPR029056">
    <property type="entry name" value="Ribokinase-like"/>
</dbReference>
<reference evidence="6" key="1">
    <citation type="submission" date="2020-08" db="EMBL/GenBank/DDBJ databases">
        <title>Whole genome shotgun sequence of Actinocatenispora sera NBRC 101916.</title>
        <authorList>
            <person name="Komaki H."/>
            <person name="Tamura T."/>
        </authorList>
    </citation>
    <scope>NUCLEOTIDE SEQUENCE</scope>
    <source>
        <strain evidence="6">NBRC 101916</strain>
    </source>
</reference>
<evidence type="ECO:0000313" key="7">
    <source>
        <dbReference type="Proteomes" id="UP000680750"/>
    </source>
</evidence>
<keyword evidence="2" id="KW-0808">Transferase</keyword>
<feature type="region of interest" description="Disordered" evidence="4">
    <location>
        <begin position="1"/>
        <end position="25"/>
    </location>
</feature>
<dbReference type="GO" id="GO:0016301">
    <property type="term" value="F:kinase activity"/>
    <property type="evidence" value="ECO:0007669"/>
    <property type="project" value="UniProtKB-KW"/>
</dbReference>
<dbReference type="PROSITE" id="PS00584">
    <property type="entry name" value="PFKB_KINASES_2"/>
    <property type="match status" value="1"/>
</dbReference>
<dbReference type="SUPFAM" id="SSF53613">
    <property type="entry name" value="Ribokinase-like"/>
    <property type="match status" value="1"/>
</dbReference>
<comment type="similarity">
    <text evidence="1">Belongs to the carbohydrate kinase PfkB family.</text>
</comment>
<evidence type="ECO:0000256" key="1">
    <source>
        <dbReference type="ARBA" id="ARBA00010688"/>
    </source>
</evidence>
<dbReference type="InterPro" id="IPR052700">
    <property type="entry name" value="Carb_kinase_PfkB-like"/>
</dbReference>
<dbReference type="AlphaFoldDB" id="A0A810KWZ2"/>
<evidence type="ECO:0000256" key="4">
    <source>
        <dbReference type="SAM" id="MobiDB-lite"/>
    </source>
</evidence>
<dbReference type="Pfam" id="PF00294">
    <property type="entry name" value="PfkB"/>
    <property type="match status" value="1"/>
</dbReference>
<accession>A0A810KWZ2</accession>
<dbReference type="InterPro" id="IPR002173">
    <property type="entry name" value="Carboh/pur_kinase_PfkB_CS"/>
</dbReference>
<keyword evidence="7" id="KW-1185">Reference proteome</keyword>
<dbReference type="Proteomes" id="UP000680750">
    <property type="component" value="Chromosome"/>
</dbReference>
<feature type="domain" description="Carbohydrate kinase PfkB" evidence="5">
    <location>
        <begin position="35"/>
        <end position="329"/>
    </location>
</feature>
<evidence type="ECO:0000256" key="3">
    <source>
        <dbReference type="ARBA" id="ARBA00022777"/>
    </source>
</evidence>
<evidence type="ECO:0000313" key="6">
    <source>
        <dbReference type="EMBL" id="BCJ27427.1"/>
    </source>
</evidence>
<dbReference type="InterPro" id="IPR011611">
    <property type="entry name" value="PfkB_dom"/>
</dbReference>
<name>A0A810KWZ2_9ACTN</name>
<evidence type="ECO:0000256" key="2">
    <source>
        <dbReference type="ARBA" id="ARBA00022679"/>
    </source>
</evidence>
<evidence type="ECO:0000259" key="5">
    <source>
        <dbReference type="Pfam" id="PF00294"/>
    </source>
</evidence>
<dbReference type="Gene3D" id="3.40.1190.20">
    <property type="match status" value="1"/>
</dbReference>
<gene>
    <name evidence="6" type="ORF">Asera_15350</name>
</gene>
<dbReference type="KEGG" id="aser:Asera_15350"/>
<dbReference type="EMBL" id="AP023354">
    <property type="protein sequence ID" value="BCJ27427.1"/>
    <property type="molecule type" value="Genomic_DNA"/>
</dbReference>
<dbReference type="PANTHER" id="PTHR43320">
    <property type="entry name" value="SUGAR KINASE"/>
    <property type="match status" value="1"/>
</dbReference>
<dbReference type="OrthoDB" id="9808601at2"/>
<dbReference type="CDD" id="cd01166">
    <property type="entry name" value="KdgK"/>
    <property type="match status" value="1"/>
</dbReference>
<protein>
    <submittedName>
        <fullName evidence="6">Ribokinase</fullName>
    </submittedName>
</protein>
<dbReference type="PANTHER" id="PTHR43320:SF2">
    <property type="entry name" value="2-DEHYDRO-3-DEOXYGLUCONOKINASE_2-DEHYDRO-3-DEOXYGALACTONOKINASE"/>
    <property type="match status" value="1"/>
</dbReference>
<proteinExistence type="inferred from homology"/>
<organism evidence="6 7">
    <name type="scientific">Actinocatenispora sera</name>
    <dbReference type="NCBI Taxonomy" id="390989"/>
    <lineage>
        <taxon>Bacteria</taxon>
        <taxon>Bacillati</taxon>
        <taxon>Actinomycetota</taxon>
        <taxon>Actinomycetes</taxon>
        <taxon>Micromonosporales</taxon>
        <taxon>Micromonosporaceae</taxon>
        <taxon>Actinocatenispora</taxon>
    </lineage>
</organism>